<evidence type="ECO:0000313" key="6">
    <source>
        <dbReference type="EMBL" id="TCP47235.1"/>
    </source>
</evidence>
<evidence type="ECO:0000259" key="5">
    <source>
        <dbReference type="PROSITE" id="PS50931"/>
    </source>
</evidence>
<keyword evidence="2" id="KW-0805">Transcription regulation</keyword>
<dbReference type="AlphaFoldDB" id="A0A4R2QJS3"/>
<dbReference type="PRINTS" id="PR00039">
    <property type="entry name" value="HTHLYSR"/>
</dbReference>
<dbReference type="OrthoDB" id="3176554at2"/>
<dbReference type="Gene3D" id="3.40.190.10">
    <property type="entry name" value="Periplasmic binding protein-like II"/>
    <property type="match status" value="2"/>
</dbReference>
<dbReference type="Pfam" id="PF00126">
    <property type="entry name" value="HTH_1"/>
    <property type="match status" value="1"/>
</dbReference>
<accession>A0A4R2QJS3</accession>
<dbReference type="GO" id="GO:0003677">
    <property type="term" value="F:DNA binding"/>
    <property type="evidence" value="ECO:0007669"/>
    <property type="project" value="UniProtKB-KW"/>
</dbReference>
<dbReference type="SUPFAM" id="SSF46785">
    <property type="entry name" value="Winged helix' DNA-binding domain"/>
    <property type="match status" value="1"/>
</dbReference>
<dbReference type="SUPFAM" id="SSF53850">
    <property type="entry name" value="Periplasmic binding protein-like II"/>
    <property type="match status" value="1"/>
</dbReference>
<evidence type="ECO:0000256" key="4">
    <source>
        <dbReference type="ARBA" id="ARBA00023163"/>
    </source>
</evidence>
<dbReference type="Gene3D" id="1.10.10.10">
    <property type="entry name" value="Winged helix-like DNA-binding domain superfamily/Winged helix DNA-binding domain"/>
    <property type="match status" value="1"/>
</dbReference>
<proteinExistence type="inferred from homology"/>
<keyword evidence="4" id="KW-0804">Transcription</keyword>
<feature type="domain" description="HTH lysR-type" evidence="5">
    <location>
        <begin position="11"/>
        <end position="68"/>
    </location>
</feature>
<dbReference type="Pfam" id="PF03466">
    <property type="entry name" value="LysR_substrate"/>
    <property type="match status" value="1"/>
</dbReference>
<dbReference type="InterPro" id="IPR005119">
    <property type="entry name" value="LysR_subst-bd"/>
</dbReference>
<dbReference type="PANTHER" id="PTHR30346:SF0">
    <property type="entry name" value="HCA OPERON TRANSCRIPTIONAL ACTIVATOR HCAR"/>
    <property type="match status" value="1"/>
</dbReference>
<dbReference type="GO" id="GO:0032993">
    <property type="term" value="C:protein-DNA complex"/>
    <property type="evidence" value="ECO:0007669"/>
    <property type="project" value="TreeGrafter"/>
</dbReference>
<evidence type="ECO:0000256" key="2">
    <source>
        <dbReference type="ARBA" id="ARBA00023015"/>
    </source>
</evidence>
<dbReference type="EMBL" id="SLXQ01000012">
    <property type="protein sequence ID" value="TCP47235.1"/>
    <property type="molecule type" value="Genomic_DNA"/>
</dbReference>
<dbReference type="InterPro" id="IPR036388">
    <property type="entry name" value="WH-like_DNA-bd_sf"/>
</dbReference>
<keyword evidence="7" id="KW-1185">Reference proteome</keyword>
<dbReference type="PANTHER" id="PTHR30346">
    <property type="entry name" value="TRANSCRIPTIONAL DUAL REGULATOR HCAR-RELATED"/>
    <property type="match status" value="1"/>
</dbReference>
<keyword evidence="3 6" id="KW-0238">DNA-binding</keyword>
<dbReference type="InterPro" id="IPR000847">
    <property type="entry name" value="LysR_HTH_N"/>
</dbReference>
<dbReference type="GO" id="GO:0003700">
    <property type="term" value="F:DNA-binding transcription factor activity"/>
    <property type="evidence" value="ECO:0007669"/>
    <property type="project" value="InterPro"/>
</dbReference>
<evidence type="ECO:0000256" key="1">
    <source>
        <dbReference type="ARBA" id="ARBA00009437"/>
    </source>
</evidence>
<dbReference type="FunFam" id="1.10.10.10:FF:000001">
    <property type="entry name" value="LysR family transcriptional regulator"/>
    <property type="match status" value="1"/>
</dbReference>
<evidence type="ECO:0000256" key="3">
    <source>
        <dbReference type="ARBA" id="ARBA00023125"/>
    </source>
</evidence>
<reference evidence="6 7" key="1">
    <citation type="submission" date="2019-03" db="EMBL/GenBank/DDBJ databases">
        <title>Genomic Encyclopedia of Type Strains, Phase IV (KMG-IV): sequencing the most valuable type-strain genomes for metagenomic binning, comparative biology and taxonomic classification.</title>
        <authorList>
            <person name="Goeker M."/>
        </authorList>
    </citation>
    <scope>NUCLEOTIDE SEQUENCE [LARGE SCALE GENOMIC DNA]</scope>
    <source>
        <strain evidence="6 7">DSM 45765</strain>
    </source>
</reference>
<dbReference type="Proteomes" id="UP000294911">
    <property type="component" value="Unassembled WGS sequence"/>
</dbReference>
<evidence type="ECO:0000313" key="7">
    <source>
        <dbReference type="Proteomes" id="UP000294911"/>
    </source>
</evidence>
<dbReference type="PROSITE" id="PS50931">
    <property type="entry name" value="HTH_LYSR"/>
    <property type="match status" value="1"/>
</dbReference>
<organism evidence="6 7">
    <name type="scientific">Tamaricihabitans halophyticus</name>
    <dbReference type="NCBI Taxonomy" id="1262583"/>
    <lineage>
        <taxon>Bacteria</taxon>
        <taxon>Bacillati</taxon>
        <taxon>Actinomycetota</taxon>
        <taxon>Actinomycetes</taxon>
        <taxon>Pseudonocardiales</taxon>
        <taxon>Pseudonocardiaceae</taxon>
        <taxon>Tamaricihabitans</taxon>
    </lineage>
</organism>
<protein>
    <submittedName>
        <fullName evidence="6">DNA-binding transcriptional LysR family regulator</fullName>
    </submittedName>
</protein>
<name>A0A4R2QJS3_9PSEU</name>
<comment type="similarity">
    <text evidence="1">Belongs to the LysR transcriptional regulatory family.</text>
</comment>
<sequence length="315" mass="33724">MTAVVITLVSVEILHLRYFVAVAEELNFTRAAARLHMATSPLSRRIRDLERELGAALFIRAHHRVTLTESGEALLPVARDVVERFDAVPAAVTAAESPASRVARVGVAPDVSPALRRAFLDAVGRAAPDIVVRLKPASSGPLLKALRAGEVDIAFVHGRTTEPGVRTLRLDSQPSGVALPAGIGFDGRESVRLGELTELPYVSIRYDAAPGVYRPTDELLSRHGVDKRNTVDGHNLNDLAHMVAGGHGFTFVGLEFGATHKAFIGEPVVILPVDGVEVRLSTDAAWCADRELAGDIVGDLVRIVVTELSRPADGR</sequence>
<dbReference type="InterPro" id="IPR036390">
    <property type="entry name" value="WH_DNA-bd_sf"/>
</dbReference>
<comment type="caution">
    <text evidence="6">The sequence shown here is derived from an EMBL/GenBank/DDBJ whole genome shotgun (WGS) entry which is preliminary data.</text>
</comment>
<gene>
    <name evidence="6" type="ORF">EV191_11229</name>
</gene>